<evidence type="ECO:0000256" key="1">
    <source>
        <dbReference type="SAM" id="Coils"/>
    </source>
</evidence>
<protein>
    <submittedName>
        <fullName evidence="2">Uncharacterized protein</fullName>
    </submittedName>
</protein>
<sequence length="99" mass="11367">FITSNNVNTQRGSRVKLAATTTDENFQLLGMLTELRGELITRLDRQENAIIQLQNQFSQTKSDLTDLVRIMKVIEEKVLSKESTLVYKQREHQEKSVSA</sequence>
<evidence type="ECO:0000313" key="2">
    <source>
        <dbReference type="EMBL" id="JAT87071.1"/>
    </source>
</evidence>
<organism evidence="2">
    <name type="scientific">Pectinophora gossypiella</name>
    <name type="common">Cotton pink bollworm</name>
    <name type="synonym">Depressaria gossypiella</name>
    <dbReference type="NCBI Taxonomy" id="13191"/>
    <lineage>
        <taxon>Eukaryota</taxon>
        <taxon>Metazoa</taxon>
        <taxon>Ecdysozoa</taxon>
        <taxon>Arthropoda</taxon>
        <taxon>Hexapoda</taxon>
        <taxon>Insecta</taxon>
        <taxon>Pterygota</taxon>
        <taxon>Neoptera</taxon>
        <taxon>Endopterygota</taxon>
        <taxon>Lepidoptera</taxon>
        <taxon>Glossata</taxon>
        <taxon>Ditrysia</taxon>
        <taxon>Gelechioidea</taxon>
        <taxon>Gelechiidae</taxon>
        <taxon>Apatetrinae</taxon>
        <taxon>Pectinophora</taxon>
    </lineage>
</organism>
<dbReference type="EMBL" id="GDQN01003983">
    <property type="protein sequence ID" value="JAT87071.1"/>
    <property type="molecule type" value="Transcribed_RNA"/>
</dbReference>
<accession>A0A1E1WJN1</accession>
<feature type="non-terminal residue" evidence="2">
    <location>
        <position position="1"/>
    </location>
</feature>
<gene>
    <name evidence="2" type="ORF">g.16757</name>
</gene>
<reference evidence="2" key="1">
    <citation type="submission" date="2015-09" db="EMBL/GenBank/DDBJ databases">
        <title>De novo assembly of Pectinophora gossypiella (Pink Bollworm) gut transcriptome.</title>
        <authorList>
            <person name="Tassone E.E."/>
        </authorList>
    </citation>
    <scope>NUCLEOTIDE SEQUENCE</scope>
</reference>
<dbReference type="AlphaFoldDB" id="A0A1E1WJN1"/>
<keyword evidence="1" id="KW-0175">Coiled coil</keyword>
<feature type="non-terminal residue" evidence="2">
    <location>
        <position position="99"/>
    </location>
</feature>
<feature type="coiled-coil region" evidence="1">
    <location>
        <begin position="36"/>
        <end position="63"/>
    </location>
</feature>
<proteinExistence type="predicted"/>
<name>A0A1E1WJN1_PECGO</name>